<evidence type="ECO:0000256" key="4">
    <source>
        <dbReference type="ARBA" id="ARBA00022737"/>
    </source>
</evidence>
<comment type="caution">
    <text evidence="8">The sequence shown here is derived from an EMBL/GenBank/DDBJ whole genome shotgun (WGS) entry which is preliminary data.</text>
</comment>
<dbReference type="SUPFAM" id="SSF48452">
    <property type="entry name" value="TPR-like"/>
    <property type="match status" value="1"/>
</dbReference>
<protein>
    <submittedName>
        <fullName evidence="8">Peroxisomal membrane signal receptor PTS1</fullName>
    </submittedName>
</protein>
<feature type="region of interest" description="Disordered" evidence="7">
    <location>
        <begin position="18"/>
        <end position="53"/>
    </location>
</feature>
<evidence type="ECO:0000256" key="3">
    <source>
        <dbReference type="ARBA" id="ARBA00022490"/>
    </source>
</evidence>
<dbReference type="Pfam" id="PF13432">
    <property type="entry name" value="TPR_16"/>
    <property type="match status" value="1"/>
</dbReference>
<organism evidence="8 9">
    <name type="scientific">Marasmiellus scandens</name>
    <dbReference type="NCBI Taxonomy" id="2682957"/>
    <lineage>
        <taxon>Eukaryota</taxon>
        <taxon>Fungi</taxon>
        <taxon>Dikarya</taxon>
        <taxon>Basidiomycota</taxon>
        <taxon>Agaricomycotina</taxon>
        <taxon>Agaricomycetes</taxon>
        <taxon>Agaricomycetidae</taxon>
        <taxon>Agaricales</taxon>
        <taxon>Marasmiineae</taxon>
        <taxon>Omphalotaceae</taxon>
        <taxon>Marasmiellus</taxon>
    </lineage>
</organism>
<dbReference type="SMART" id="SM00028">
    <property type="entry name" value="TPR"/>
    <property type="match status" value="3"/>
</dbReference>
<dbReference type="InterPro" id="IPR024111">
    <property type="entry name" value="PEX5/PEX5L"/>
</dbReference>
<comment type="subcellular location">
    <subcellularLocation>
        <location evidence="1">Cytoplasm</location>
    </subcellularLocation>
</comment>
<name>A0ABR1K7N1_9AGAR</name>
<comment type="similarity">
    <text evidence="2">Belongs to the peroxisomal targeting signal receptor family.</text>
</comment>
<dbReference type="InterPro" id="IPR019734">
    <property type="entry name" value="TPR_rpt"/>
</dbReference>
<feature type="repeat" description="TPR" evidence="6">
    <location>
        <begin position="523"/>
        <end position="556"/>
    </location>
</feature>
<evidence type="ECO:0000313" key="9">
    <source>
        <dbReference type="Proteomes" id="UP001498398"/>
    </source>
</evidence>
<dbReference type="EMBL" id="JBANRG010000001">
    <property type="protein sequence ID" value="KAK7472654.1"/>
    <property type="molecule type" value="Genomic_DNA"/>
</dbReference>
<evidence type="ECO:0000256" key="7">
    <source>
        <dbReference type="SAM" id="MobiDB-lite"/>
    </source>
</evidence>
<dbReference type="Proteomes" id="UP001498398">
    <property type="component" value="Unassembled WGS sequence"/>
</dbReference>
<evidence type="ECO:0000313" key="8">
    <source>
        <dbReference type="EMBL" id="KAK7472654.1"/>
    </source>
</evidence>
<keyword evidence="5 6" id="KW-0802">TPR repeat</keyword>
<reference evidence="8 9" key="1">
    <citation type="submission" date="2024-01" db="EMBL/GenBank/DDBJ databases">
        <title>A draft genome for the cacao thread blight pathogen Marasmiellus scandens.</title>
        <authorList>
            <person name="Baruah I.K."/>
            <person name="Leung J."/>
            <person name="Bukari Y."/>
            <person name="Amoako-Attah I."/>
            <person name="Meinhardt L.W."/>
            <person name="Bailey B.A."/>
            <person name="Cohen S.P."/>
        </authorList>
    </citation>
    <scope>NUCLEOTIDE SEQUENCE [LARGE SCALE GENOMIC DNA]</scope>
    <source>
        <strain evidence="8 9">GH-19</strain>
    </source>
</reference>
<feature type="compositionally biased region" description="Low complexity" evidence="7">
    <location>
        <begin position="40"/>
        <end position="51"/>
    </location>
</feature>
<evidence type="ECO:0000256" key="5">
    <source>
        <dbReference type="ARBA" id="ARBA00022803"/>
    </source>
</evidence>
<dbReference type="PANTHER" id="PTHR10130">
    <property type="entry name" value="PEROXISOMAL TARGETING SIGNAL 1 RECEPTOR PEX5"/>
    <property type="match status" value="1"/>
</dbReference>
<accession>A0ABR1K7N1</accession>
<keyword evidence="3" id="KW-0963">Cytoplasm</keyword>
<dbReference type="Gene3D" id="1.25.40.10">
    <property type="entry name" value="Tetratricopeptide repeat domain"/>
    <property type="match status" value="1"/>
</dbReference>
<dbReference type="PROSITE" id="PS50005">
    <property type="entry name" value="TPR"/>
    <property type="match status" value="2"/>
</dbReference>
<feature type="repeat" description="TPR" evidence="6">
    <location>
        <begin position="489"/>
        <end position="522"/>
    </location>
</feature>
<evidence type="ECO:0000256" key="6">
    <source>
        <dbReference type="PROSITE-ProRule" id="PRU00339"/>
    </source>
</evidence>
<dbReference type="InterPro" id="IPR011990">
    <property type="entry name" value="TPR-like_helical_dom_sf"/>
</dbReference>
<feature type="compositionally biased region" description="Basic and acidic residues" evidence="7">
    <location>
        <begin position="24"/>
        <end position="33"/>
    </location>
</feature>
<sequence>MSFQSLISGSECAAPANPLNQVLKHTEADRSLQQDRIAGPSSSRLQQLPSSANATASSHDLALARQFFEGNAGAAFVAPVEISREMSAGGPAMHDAWVAEQQRNLQFFEANKMQSQWAAEFDVSSKLHNHTQSPPVQMPVTLEPQAMPSHFPQSNFYGSYMPRGMYPMGAPLFQDYAAHQSVDQSKGKGKLRESDFEAAFAQAAASVSPPQEQETAKIVEVKDDVADIEEALKETKLDDGEPQTNAEFKRVWEHLQKSDAPPPQEDLAKWEAEFNQLMNSERSDNFDFDYGRSMEEAWANMPENSFGETALKYDDEGLPILGDYVFETDNKYLDPSVSDRSPLNDAKTLLAQNGSLSEAALLLEAAIQKGDLGEGGYEAWILLGETRNMDEREEAGMRALVEGVRRAEEAGKAGEGMMSLAISYTNESMDKASHAMLLRWLRARFPDFPVPEDTIKAMVTHASWDTHGRISELFLNLARSQHSQGVMDPDVQVGLGVLFYTNGEYDRAKDCFESALSARPTDYLLWNRLGSSLSNGNKPEEALGAYREALSLRPTYTRAIYNVGVACLNIGAHKEAAEHFLSGLALQEQTSGDTSDQLWFTLRRAFIAMERNDLADLAKRESKTSLDVFRREGFDF</sequence>
<keyword evidence="4" id="KW-0677">Repeat</keyword>
<keyword evidence="9" id="KW-1185">Reference proteome</keyword>
<keyword evidence="8" id="KW-0675">Receptor</keyword>
<proteinExistence type="inferred from homology"/>
<gene>
    <name evidence="8" type="primary">PEX5</name>
    <name evidence="8" type="ORF">VKT23_000767</name>
</gene>
<evidence type="ECO:0000256" key="2">
    <source>
        <dbReference type="ARBA" id="ARBA00005348"/>
    </source>
</evidence>
<dbReference type="PANTHER" id="PTHR10130:SF9">
    <property type="entry name" value="PEROXISOMAL TARGETING SIGNAL RECEPTOR"/>
    <property type="match status" value="1"/>
</dbReference>
<evidence type="ECO:0000256" key="1">
    <source>
        <dbReference type="ARBA" id="ARBA00004496"/>
    </source>
</evidence>